<evidence type="ECO:0000256" key="3">
    <source>
        <dbReference type="SAM" id="Phobius"/>
    </source>
</evidence>
<name>A0A2M7H2P8_9BACT</name>
<feature type="transmembrane region" description="Helical" evidence="3">
    <location>
        <begin position="15"/>
        <end position="32"/>
    </location>
</feature>
<keyword evidence="3" id="KW-0472">Membrane</keyword>
<dbReference type="InterPro" id="IPR050097">
    <property type="entry name" value="Ferredoxin-NADP_redctase_2"/>
</dbReference>
<reference evidence="5 6" key="1">
    <citation type="submission" date="2017-09" db="EMBL/GenBank/DDBJ databases">
        <title>Depth-based differentiation of microbial function through sediment-hosted aquifers and enrichment of novel symbionts in the deep terrestrial subsurface.</title>
        <authorList>
            <person name="Probst A.J."/>
            <person name="Ladd B."/>
            <person name="Jarett J.K."/>
            <person name="Geller-Mcgrath D.E."/>
            <person name="Sieber C.M."/>
            <person name="Emerson J.B."/>
            <person name="Anantharaman K."/>
            <person name="Thomas B.C."/>
            <person name="Malmstrom R."/>
            <person name="Stieglmeier M."/>
            <person name="Klingl A."/>
            <person name="Woyke T."/>
            <person name="Ryan C.M."/>
            <person name="Banfield J.F."/>
        </authorList>
    </citation>
    <scope>NUCLEOTIDE SEQUENCE [LARGE SCALE GENOMIC DNA]</scope>
    <source>
        <strain evidence="5">CG15_BIG_FIL_POST_REV_8_21_14_020_45_12</strain>
    </source>
</reference>
<dbReference type="AlphaFoldDB" id="A0A2M7H2P8"/>
<evidence type="ECO:0000313" key="5">
    <source>
        <dbReference type="EMBL" id="PIW36512.1"/>
    </source>
</evidence>
<gene>
    <name evidence="5" type="ORF">COW24_04865</name>
</gene>
<dbReference type="EMBL" id="PFGC01000050">
    <property type="protein sequence ID" value="PIW36512.1"/>
    <property type="molecule type" value="Genomic_DNA"/>
</dbReference>
<comment type="caution">
    <text evidence="5">The sequence shown here is derived from an EMBL/GenBank/DDBJ whole genome shotgun (WGS) entry which is preliminary data.</text>
</comment>
<dbReference type="InterPro" id="IPR036188">
    <property type="entry name" value="FAD/NAD-bd_sf"/>
</dbReference>
<proteinExistence type="predicted"/>
<keyword evidence="1" id="KW-0285">Flavoprotein</keyword>
<dbReference type="PRINTS" id="PR00368">
    <property type="entry name" value="FADPNR"/>
</dbReference>
<sequence length="330" mass="34973">MSTPDNNLPQADYDVVIIGGAAAGLTAALYASRRAMRTLVLTKSLGGQAAMTPSIENYPGTKQIGGIELMQNFLAHAQEYGASIAYETVQKVEKNGDVFTVTSNAKSYTALTVILAFGLTPRNLEVPGELEYQGKGVTYCATCDAPLYKKKTVAVVGGTFEALDAALFLAKLEANVTLIHDKSGYPAYKKLFAEAEASSNITVRLNTRVTKVVGELVVSGIGLQAVGDDSAAEELLPVQGVFVEKGHKIDSQWLGEMVEFTKGNAVVVDELKSTKTPGLFAAGDLTPQRDKQVVVSAGAGATAALSAYTHIQKLSGKPTLLVDWEHTEDL</sequence>
<organism evidence="5 6">
    <name type="scientific">Candidatus Kerfeldbacteria bacterium CG15_BIG_FIL_POST_REV_8_21_14_020_45_12</name>
    <dbReference type="NCBI Taxonomy" id="2014247"/>
    <lineage>
        <taxon>Bacteria</taxon>
        <taxon>Candidatus Kerfeldiibacteriota</taxon>
    </lineage>
</organism>
<dbReference type="GO" id="GO:0016491">
    <property type="term" value="F:oxidoreductase activity"/>
    <property type="evidence" value="ECO:0007669"/>
    <property type="project" value="UniProtKB-KW"/>
</dbReference>
<evidence type="ECO:0000313" key="6">
    <source>
        <dbReference type="Proteomes" id="UP000230292"/>
    </source>
</evidence>
<keyword evidence="3" id="KW-0812">Transmembrane</keyword>
<dbReference type="InterPro" id="IPR023753">
    <property type="entry name" value="FAD/NAD-binding_dom"/>
</dbReference>
<dbReference type="PANTHER" id="PTHR48105">
    <property type="entry name" value="THIOREDOXIN REDUCTASE 1-RELATED-RELATED"/>
    <property type="match status" value="1"/>
</dbReference>
<evidence type="ECO:0000256" key="2">
    <source>
        <dbReference type="ARBA" id="ARBA00023002"/>
    </source>
</evidence>
<protein>
    <submittedName>
        <fullName evidence="5">Thioredoxin reductase</fullName>
    </submittedName>
</protein>
<evidence type="ECO:0000256" key="1">
    <source>
        <dbReference type="ARBA" id="ARBA00022630"/>
    </source>
</evidence>
<dbReference type="Gene3D" id="3.50.50.60">
    <property type="entry name" value="FAD/NAD(P)-binding domain"/>
    <property type="match status" value="2"/>
</dbReference>
<dbReference type="PRINTS" id="PR00469">
    <property type="entry name" value="PNDRDTASEII"/>
</dbReference>
<keyword evidence="2" id="KW-0560">Oxidoreductase</keyword>
<feature type="domain" description="FAD/NAD(P)-binding" evidence="4">
    <location>
        <begin position="13"/>
        <end position="297"/>
    </location>
</feature>
<dbReference type="Pfam" id="PF07992">
    <property type="entry name" value="Pyr_redox_2"/>
    <property type="match status" value="1"/>
</dbReference>
<evidence type="ECO:0000259" key="4">
    <source>
        <dbReference type="Pfam" id="PF07992"/>
    </source>
</evidence>
<keyword evidence="3" id="KW-1133">Transmembrane helix</keyword>
<accession>A0A2M7H2P8</accession>
<dbReference type="SUPFAM" id="SSF51905">
    <property type="entry name" value="FAD/NAD(P)-binding domain"/>
    <property type="match status" value="1"/>
</dbReference>
<dbReference type="Proteomes" id="UP000230292">
    <property type="component" value="Unassembled WGS sequence"/>
</dbReference>